<gene>
    <name evidence="1" type="ORF">EVG20_g9432</name>
</gene>
<proteinExistence type="predicted"/>
<name>A0A4Y9XYF2_9AGAM</name>
<dbReference type="Proteomes" id="UP000298327">
    <property type="component" value="Unassembled WGS sequence"/>
</dbReference>
<accession>A0A4Y9XYF2</accession>
<sequence>MASTNLKSLRVVLSSCVPCLLRPGTMVRAQDTLSRTGAEPSTTEIPPKAEAYGHVNELTEQGATVFIFSVAGLAEDLFPSMMCSNHREDESVLRKLFATDKTHPRLDDIHVGLIDLLAAPGDVCSRTTSMVLL</sequence>
<protein>
    <submittedName>
        <fullName evidence="1">Uncharacterized protein</fullName>
    </submittedName>
</protein>
<comment type="caution">
    <text evidence="1">The sequence shown here is derived from an EMBL/GenBank/DDBJ whole genome shotgun (WGS) entry which is preliminary data.</text>
</comment>
<dbReference type="AlphaFoldDB" id="A0A4Y9XYF2"/>
<dbReference type="EMBL" id="SEOQ01000949">
    <property type="protein sequence ID" value="TFY55140.1"/>
    <property type="molecule type" value="Genomic_DNA"/>
</dbReference>
<keyword evidence="2" id="KW-1185">Reference proteome</keyword>
<reference evidence="1 2" key="1">
    <citation type="submission" date="2019-02" db="EMBL/GenBank/DDBJ databases">
        <title>Genome sequencing of the rare red list fungi Dentipellis fragilis.</title>
        <authorList>
            <person name="Buettner E."/>
            <person name="Kellner H."/>
        </authorList>
    </citation>
    <scope>NUCLEOTIDE SEQUENCE [LARGE SCALE GENOMIC DNA]</scope>
    <source>
        <strain evidence="1 2">DSM 105465</strain>
    </source>
</reference>
<evidence type="ECO:0000313" key="1">
    <source>
        <dbReference type="EMBL" id="TFY55140.1"/>
    </source>
</evidence>
<organism evidence="1 2">
    <name type="scientific">Dentipellis fragilis</name>
    <dbReference type="NCBI Taxonomy" id="205917"/>
    <lineage>
        <taxon>Eukaryota</taxon>
        <taxon>Fungi</taxon>
        <taxon>Dikarya</taxon>
        <taxon>Basidiomycota</taxon>
        <taxon>Agaricomycotina</taxon>
        <taxon>Agaricomycetes</taxon>
        <taxon>Russulales</taxon>
        <taxon>Hericiaceae</taxon>
        <taxon>Dentipellis</taxon>
    </lineage>
</organism>
<dbReference type="OrthoDB" id="539213at2759"/>
<evidence type="ECO:0000313" key="2">
    <source>
        <dbReference type="Proteomes" id="UP000298327"/>
    </source>
</evidence>